<keyword evidence="16" id="KW-1185">Reference proteome</keyword>
<keyword evidence="11" id="KW-0482">Metalloprotease</keyword>
<evidence type="ECO:0000313" key="16">
    <source>
        <dbReference type="Proteomes" id="UP001596161"/>
    </source>
</evidence>
<reference evidence="16" key="1">
    <citation type="journal article" date="2019" name="Int. J. Syst. Evol. Microbiol.">
        <title>The Global Catalogue of Microorganisms (GCM) 10K type strain sequencing project: providing services to taxonomists for standard genome sequencing and annotation.</title>
        <authorList>
            <consortium name="The Broad Institute Genomics Platform"/>
            <consortium name="The Broad Institute Genome Sequencing Center for Infectious Disease"/>
            <person name="Wu L."/>
            <person name="Ma J."/>
        </authorList>
    </citation>
    <scope>NUCLEOTIDE SEQUENCE [LARGE SCALE GENOMIC DNA]</scope>
    <source>
        <strain evidence="16">KACC 12602</strain>
    </source>
</reference>
<dbReference type="Pfam" id="PF01433">
    <property type="entry name" value="Peptidase_M1"/>
    <property type="match status" value="1"/>
</dbReference>
<dbReference type="GO" id="GO:0004177">
    <property type="term" value="F:aminopeptidase activity"/>
    <property type="evidence" value="ECO:0007669"/>
    <property type="project" value="UniProtKB-KW"/>
</dbReference>
<dbReference type="PRINTS" id="PR00756">
    <property type="entry name" value="ALADIPTASE"/>
</dbReference>
<evidence type="ECO:0000256" key="1">
    <source>
        <dbReference type="ARBA" id="ARBA00000098"/>
    </source>
</evidence>
<dbReference type="InterPro" id="IPR050344">
    <property type="entry name" value="Peptidase_M1_aminopeptidases"/>
</dbReference>
<evidence type="ECO:0000256" key="3">
    <source>
        <dbReference type="ARBA" id="ARBA00010136"/>
    </source>
</evidence>
<proteinExistence type="inferred from homology"/>
<dbReference type="InterPro" id="IPR027268">
    <property type="entry name" value="Peptidase_M4/M1_CTD_sf"/>
</dbReference>
<dbReference type="InterPro" id="IPR014782">
    <property type="entry name" value="Peptidase_M1_dom"/>
</dbReference>
<comment type="cofactor">
    <cofactor evidence="2">
        <name>Zn(2+)</name>
        <dbReference type="ChEBI" id="CHEBI:29105"/>
    </cofactor>
</comment>
<evidence type="ECO:0000259" key="14">
    <source>
        <dbReference type="Pfam" id="PF18962"/>
    </source>
</evidence>
<evidence type="ECO:0000256" key="2">
    <source>
        <dbReference type="ARBA" id="ARBA00001947"/>
    </source>
</evidence>
<evidence type="ECO:0000256" key="4">
    <source>
        <dbReference type="ARBA" id="ARBA00012564"/>
    </source>
</evidence>
<dbReference type="InterPro" id="IPR026444">
    <property type="entry name" value="Secre_tail"/>
</dbReference>
<dbReference type="InterPro" id="IPR042097">
    <property type="entry name" value="Aminopeptidase_N-like_N_sf"/>
</dbReference>
<evidence type="ECO:0000256" key="10">
    <source>
        <dbReference type="ARBA" id="ARBA00022833"/>
    </source>
</evidence>
<organism evidence="15 16">
    <name type="scientific">Adhaeribacter terreus</name>
    <dbReference type="NCBI Taxonomy" id="529703"/>
    <lineage>
        <taxon>Bacteria</taxon>
        <taxon>Pseudomonadati</taxon>
        <taxon>Bacteroidota</taxon>
        <taxon>Cytophagia</taxon>
        <taxon>Cytophagales</taxon>
        <taxon>Hymenobacteraceae</taxon>
        <taxon>Adhaeribacter</taxon>
    </lineage>
</organism>
<comment type="caution">
    <text evidence="15">The sequence shown here is derived from an EMBL/GenBank/DDBJ whole genome shotgun (WGS) entry which is preliminary data.</text>
</comment>
<comment type="catalytic activity">
    <reaction evidence="1">
        <text>Release of an N-terminal amino acid, Xaa-|-Yaa- from a peptide, amide or arylamide. Xaa is preferably Ala, but may be most amino acids including Pro (slow action). When a terminal hydrophobic residue is followed by a prolyl residue, the two may be released as an intact Xaa-Pro dipeptide.</text>
        <dbReference type="EC" id="3.4.11.2"/>
    </reaction>
</comment>
<keyword evidence="12" id="KW-0732">Signal</keyword>
<evidence type="ECO:0000256" key="9">
    <source>
        <dbReference type="ARBA" id="ARBA00022801"/>
    </source>
</evidence>
<keyword evidence="9" id="KW-0378">Hydrolase</keyword>
<dbReference type="EC" id="3.4.11.2" evidence="4"/>
<dbReference type="PANTHER" id="PTHR11533:SF174">
    <property type="entry name" value="PUROMYCIN-SENSITIVE AMINOPEPTIDASE-RELATED"/>
    <property type="match status" value="1"/>
</dbReference>
<feature type="domain" description="Peptidase M1 membrane alanine aminopeptidase" evidence="13">
    <location>
        <begin position="329"/>
        <end position="474"/>
    </location>
</feature>
<name>A0ABW0E8U9_9BACT</name>
<feature type="signal peptide" evidence="12">
    <location>
        <begin position="1"/>
        <end position="22"/>
    </location>
</feature>
<keyword evidence="10" id="KW-0862">Zinc</keyword>
<evidence type="ECO:0000259" key="13">
    <source>
        <dbReference type="Pfam" id="PF01433"/>
    </source>
</evidence>
<protein>
    <recommendedName>
        <fullName evidence="5">Aminopeptidase N</fullName>
        <ecNumber evidence="4">3.4.11.2</ecNumber>
    </recommendedName>
</protein>
<dbReference type="InterPro" id="IPR001930">
    <property type="entry name" value="Peptidase_M1"/>
</dbReference>
<dbReference type="Gene3D" id="2.60.40.1730">
    <property type="entry name" value="tricorn interacting facor f3 domain"/>
    <property type="match status" value="1"/>
</dbReference>
<dbReference type="Pfam" id="PF18962">
    <property type="entry name" value="Por_Secre_tail"/>
    <property type="match status" value="1"/>
</dbReference>
<dbReference type="PANTHER" id="PTHR11533">
    <property type="entry name" value="PROTEASE M1 ZINC METALLOPROTEASE"/>
    <property type="match status" value="1"/>
</dbReference>
<gene>
    <name evidence="15" type="ORF">ACFPIB_05280</name>
</gene>
<keyword evidence="7" id="KW-0645">Protease</keyword>
<evidence type="ECO:0000256" key="5">
    <source>
        <dbReference type="ARBA" id="ARBA00015611"/>
    </source>
</evidence>
<keyword evidence="8" id="KW-0479">Metal-binding</keyword>
<evidence type="ECO:0000256" key="11">
    <source>
        <dbReference type="ARBA" id="ARBA00023049"/>
    </source>
</evidence>
<feature type="chain" id="PRO_5047225379" description="Aminopeptidase N" evidence="12">
    <location>
        <begin position="23"/>
        <end position="657"/>
    </location>
</feature>
<dbReference type="NCBIfam" id="TIGR04183">
    <property type="entry name" value="Por_Secre_tail"/>
    <property type="match status" value="1"/>
</dbReference>
<evidence type="ECO:0000313" key="15">
    <source>
        <dbReference type="EMBL" id="MFC5270011.1"/>
    </source>
</evidence>
<keyword evidence="6 15" id="KW-0031">Aminopeptidase</keyword>
<sequence length="657" mass="73190">MLKKFTTGLFLLAVVWAEQAVAQGSQACAHVRTKPNLRTALATANQQKLMNKYDINFYKLDVALERTSTYIAGNAIIQARTKTAPLDTFAFELHQNLTIDSIIINGAKRTFTRQAGMTYVRFLPALPANSPLNATVFYKGTPPTAGSAAIGEGMSSATSPSWGNRVTWSLSQPFSAYEWFPCKQVLTDKADSVEVWVTTSASNKVGSNGILKQTTTLPSGKKRYEWKSRYPIDYYLISVAVAEYNEYTIYANPVGAPNPIPIVNYIYNNPGTLPQFQAEINNTAPMLVKFSELYGLYPFHKEKYGHSMAPLSGGMEHQTMTTQGFFEFTLTAHELAHQWFGDNVTCGSWRDIWLNEGFASYSEYIALEHLRPTQKRTWMDDTHASVLSSPNGSVHVPAADSMNVNRIFSSRLTYNKGAAVLHMLRFEMNNDSLFFAALRTYQQLFKDGTAKTEDFKQVMENASGKNLTPFFNQWVYGEGYPTFDLVWNQTGKYLLINSIQNSSVGGITPLFETDVEFKLVRSIGDTIVKVRQDELNEFFSLKVGGTVSSIEIDPNQWILNMDGVITQDANLVNGTPSELASPKITLYPNPSSAFLTITDLGFRPQFIQVYDAAGRCVKNVKASGFDSKIKVSDLADGFYLLKVGNADNVITKPFQKQ</sequence>
<evidence type="ECO:0000256" key="7">
    <source>
        <dbReference type="ARBA" id="ARBA00022670"/>
    </source>
</evidence>
<dbReference type="SUPFAM" id="SSF55486">
    <property type="entry name" value="Metalloproteases ('zincins'), catalytic domain"/>
    <property type="match status" value="1"/>
</dbReference>
<evidence type="ECO:0000256" key="12">
    <source>
        <dbReference type="SAM" id="SignalP"/>
    </source>
</evidence>
<dbReference type="CDD" id="cd09603">
    <property type="entry name" value="M1_APN_like"/>
    <property type="match status" value="1"/>
</dbReference>
<dbReference type="RefSeq" id="WP_378016384.1">
    <property type="nucleotide sequence ID" value="NZ_JBHSKT010000002.1"/>
</dbReference>
<evidence type="ECO:0000256" key="8">
    <source>
        <dbReference type="ARBA" id="ARBA00022723"/>
    </source>
</evidence>
<evidence type="ECO:0000256" key="6">
    <source>
        <dbReference type="ARBA" id="ARBA00022438"/>
    </source>
</evidence>
<accession>A0ABW0E8U9</accession>
<dbReference type="SUPFAM" id="SSF63737">
    <property type="entry name" value="Leukotriene A4 hydrolase N-terminal domain"/>
    <property type="match status" value="1"/>
</dbReference>
<dbReference type="EMBL" id="JBHSKT010000002">
    <property type="protein sequence ID" value="MFC5270011.1"/>
    <property type="molecule type" value="Genomic_DNA"/>
</dbReference>
<feature type="domain" description="Secretion system C-terminal sorting" evidence="14">
    <location>
        <begin position="586"/>
        <end position="652"/>
    </location>
</feature>
<comment type="similarity">
    <text evidence="3">Belongs to the peptidase M1 family.</text>
</comment>
<dbReference type="Proteomes" id="UP001596161">
    <property type="component" value="Unassembled WGS sequence"/>
</dbReference>
<dbReference type="Gene3D" id="1.10.390.10">
    <property type="entry name" value="Neutral Protease Domain 2"/>
    <property type="match status" value="1"/>
</dbReference>